<dbReference type="GeneID" id="34618829"/>
<dbReference type="OrthoDB" id="354453at2759"/>
<evidence type="ECO:0000256" key="2">
    <source>
        <dbReference type="ARBA" id="ARBA00022942"/>
    </source>
</evidence>
<dbReference type="PANTHER" id="PTHR10539">
    <property type="entry name" value="26S PROTEASOME NON-ATPASE REGULATORY SUBUNIT 13"/>
    <property type="match status" value="1"/>
</dbReference>
<gene>
    <name evidence="8" type="primary">LOC34618829</name>
</gene>
<evidence type="ECO:0000256" key="1">
    <source>
        <dbReference type="ARBA" id="ARBA00006207"/>
    </source>
</evidence>
<dbReference type="InterPro" id="IPR035298">
    <property type="entry name" value="PSMD13"/>
</dbReference>
<feature type="coiled-coil region" evidence="3">
    <location>
        <begin position="26"/>
        <end position="53"/>
    </location>
</feature>
<reference evidence="8" key="1">
    <citation type="submission" date="2025-08" db="UniProtKB">
        <authorList>
            <consortium name="RefSeq"/>
        </authorList>
    </citation>
    <scope>IDENTIFICATION</scope>
</reference>
<dbReference type="Pfam" id="PF22037">
    <property type="entry name" value="PSD13_N"/>
    <property type="match status" value="1"/>
</dbReference>
<evidence type="ECO:0000256" key="4">
    <source>
        <dbReference type="SAM" id="SignalP"/>
    </source>
</evidence>
<keyword evidence="4" id="KW-0732">Signal</keyword>
<evidence type="ECO:0000259" key="6">
    <source>
        <dbReference type="Pfam" id="PF22037"/>
    </source>
</evidence>
<dbReference type="GO" id="GO:0008541">
    <property type="term" value="C:proteasome regulatory particle, lid subcomplex"/>
    <property type="evidence" value="ECO:0007669"/>
    <property type="project" value="TreeGrafter"/>
</dbReference>
<feature type="domain" description="PSD13 N-terminal" evidence="6">
    <location>
        <begin position="23"/>
        <end position="145"/>
    </location>
</feature>
<keyword evidence="2 8" id="KW-0647">Proteasome</keyword>
<evidence type="ECO:0000313" key="8">
    <source>
        <dbReference type="RefSeq" id="XP_026193530.1"/>
    </source>
</evidence>
<dbReference type="GO" id="GO:0005829">
    <property type="term" value="C:cytosol"/>
    <property type="evidence" value="ECO:0007669"/>
    <property type="project" value="TreeGrafter"/>
</dbReference>
<dbReference type="GO" id="GO:0006511">
    <property type="term" value="P:ubiquitin-dependent protein catabolic process"/>
    <property type="evidence" value="ECO:0007669"/>
    <property type="project" value="TreeGrafter"/>
</dbReference>
<protein>
    <submittedName>
        <fullName evidence="8">26S proteasome non-ATPase regulatory subunit 13 homolog A</fullName>
    </submittedName>
</protein>
<evidence type="ECO:0000259" key="5">
    <source>
        <dbReference type="Pfam" id="PF01399"/>
    </source>
</evidence>
<evidence type="ECO:0000313" key="7">
    <source>
        <dbReference type="Proteomes" id="UP000515125"/>
    </source>
</evidence>
<dbReference type="PANTHER" id="PTHR10539:SF0">
    <property type="entry name" value="26S PROTEASOME NON-ATPASE REGULATORY SUBUNIT 13"/>
    <property type="match status" value="1"/>
</dbReference>
<dbReference type="GO" id="GO:0005634">
    <property type="term" value="C:nucleus"/>
    <property type="evidence" value="ECO:0007669"/>
    <property type="project" value="TreeGrafter"/>
</dbReference>
<dbReference type="InterPro" id="IPR054179">
    <property type="entry name" value="PSD13_N"/>
</dbReference>
<feature type="signal peptide" evidence="4">
    <location>
        <begin position="1"/>
        <end position="30"/>
    </location>
</feature>
<feature type="domain" description="PCI" evidence="5">
    <location>
        <begin position="254"/>
        <end position="301"/>
    </location>
</feature>
<sequence>MGGTGSALASGNPAPRAFLLSLRAFHLALAGELTEAEELLEDTKKEMEKVLGLDPAVRAAAHRARAELARARNKPGDVYRETLFFLAYTSAGSLKEELRIKLAMDMCIAALISPEVNDYGELLQQGLVRSALNDGGERQWLYDLLEAFSRGSLDLFDRVAVSPVLLVFPAIGICATPYTPHSCALFRVVVCHQPSSHLKVLEKKAATAALLRLAFASSAAGAALQQEIQGSPLSSGDGSSNGQSVGVSLGSQASRALSFAAIATACRIEQEDVERLVMSSMAQKLLKGSINQISKTVHLHWVRPALLTDDTSLRVLQDRLCRWASAAEELHRTLQVQTAELLGA</sequence>
<keyword evidence="3" id="KW-0175">Coiled coil</keyword>
<dbReference type="InterPro" id="IPR000717">
    <property type="entry name" value="PCI_dom"/>
</dbReference>
<dbReference type="AlphaFoldDB" id="A0A6P6S2M3"/>
<dbReference type="Proteomes" id="UP000515125">
    <property type="component" value="Unplaced"/>
</dbReference>
<name>A0A6P6S2M3_9EIME</name>
<dbReference type="InterPro" id="IPR036390">
    <property type="entry name" value="WH_DNA-bd_sf"/>
</dbReference>
<dbReference type="RefSeq" id="XP_026193530.1">
    <property type="nucleotide sequence ID" value="XM_026337745.1"/>
</dbReference>
<proteinExistence type="inferred from homology"/>
<accession>A0A6P6S2M3</accession>
<dbReference type="SUPFAM" id="SSF46785">
    <property type="entry name" value="Winged helix' DNA-binding domain"/>
    <property type="match status" value="1"/>
</dbReference>
<evidence type="ECO:0000256" key="3">
    <source>
        <dbReference type="SAM" id="Coils"/>
    </source>
</evidence>
<feature type="chain" id="PRO_5028159532" evidence="4">
    <location>
        <begin position="31"/>
        <end position="344"/>
    </location>
</feature>
<dbReference type="GO" id="GO:0005198">
    <property type="term" value="F:structural molecule activity"/>
    <property type="evidence" value="ECO:0007669"/>
    <property type="project" value="TreeGrafter"/>
</dbReference>
<organism evidence="7 8">
    <name type="scientific">Cyclospora cayetanensis</name>
    <dbReference type="NCBI Taxonomy" id="88456"/>
    <lineage>
        <taxon>Eukaryota</taxon>
        <taxon>Sar</taxon>
        <taxon>Alveolata</taxon>
        <taxon>Apicomplexa</taxon>
        <taxon>Conoidasida</taxon>
        <taxon>Coccidia</taxon>
        <taxon>Eucoccidiorida</taxon>
        <taxon>Eimeriorina</taxon>
        <taxon>Eimeriidae</taxon>
        <taxon>Cyclospora</taxon>
    </lineage>
</organism>
<comment type="similarity">
    <text evidence="1">Belongs to the proteasome subunit S11 family.</text>
</comment>
<keyword evidence="7" id="KW-1185">Reference proteome</keyword>
<dbReference type="Pfam" id="PF01399">
    <property type="entry name" value="PCI"/>
    <property type="match status" value="1"/>
</dbReference>